<keyword evidence="1" id="KW-0597">Phosphoprotein</keyword>
<dbReference type="Pfam" id="PF01656">
    <property type="entry name" value="CbiA"/>
    <property type="match status" value="1"/>
</dbReference>
<evidence type="ECO:0000313" key="4">
    <source>
        <dbReference type="EMBL" id="TMQ51492.1"/>
    </source>
</evidence>
<proteinExistence type="predicted"/>
<dbReference type="GO" id="GO:0000160">
    <property type="term" value="P:phosphorelay signal transduction system"/>
    <property type="evidence" value="ECO:0007669"/>
    <property type="project" value="InterPro"/>
</dbReference>
<evidence type="ECO:0000256" key="1">
    <source>
        <dbReference type="PROSITE-ProRule" id="PRU00169"/>
    </source>
</evidence>
<dbReference type="GO" id="GO:0016887">
    <property type="term" value="F:ATP hydrolysis activity"/>
    <property type="evidence" value="ECO:0007669"/>
    <property type="project" value="TreeGrafter"/>
</dbReference>
<reference evidence="4 5" key="1">
    <citation type="journal article" date="2019" name="Nat. Microbiol.">
        <title>Mediterranean grassland soil C-N compound turnover is dependent on rainfall and depth, and is mediated by genomically divergent microorganisms.</title>
        <authorList>
            <person name="Diamond S."/>
            <person name="Andeer P.F."/>
            <person name="Li Z."/>
            <person name="Crits-Christoph A."/>
            <person name="Burstein D."/>
            <person name="Anantharaman K."/>
            <person name="Lane K.R."/>
            <person name="Thomas B.C."/>
            <person name="Pan C."/>
            <person name="Northen T.R."/>
            <person name="Banfield J.F."/>
        </authorList>
    </citation>
    <scope>NUCLEOTIDE SEQUENCE [LARGE SCALE GENOMIC DNA]</scope>
    <source>
        <strain evidence="4">WS_1</strain>
    </source>
</reference>
<dbReference type="Gene3D" id="3.40.50.300">
    <property type="entry name" value="P-loop containing nucleotide triphosphate hydrolases"/>
    <property type="match status" value="1"/>
</dbReference>
<feature type="domain" description="Response regulatory" evidence="3">
    <location>
        <begin position="27"/>
        <end position="143"/>
    </location>
</feature>
<dbReference type="PANTHER" id="PTHR43384">
    <property type="entry name" value="SEPTUM SITE-DETERMINING PROTEIN MIND HOMOLOG, CHLOROPLASTIC-RELATED"/>
    <property type="match status" value="1"/>
</dbReference>
<dbReference type="AlphaFoldDB" id="A0A538SJF9"/>
<dbReference type="GO" id="GO:0051782">
    <property type="term" value="P:negative regulation of cell division"/>
    <property type="evidence" value="ECO:0007669"/>
    <property type="project" value="TreeGrafter"/>
</dbReference>
<dbReference type="InterPro" id="IPR001789">
    <property type="entry name" value="Sig_transdc_resp-reg_receiver"/>
</dbReference>
<feature type="region of interest" description="Disordered" evidence="2">
    <location>
        <begin position="1"/>
        <end position="22"/>
    </location>
</feature>
<dbReference type="SUPFAM" id="SSF52540">
    <property type="entry name" value="P-loop containing nucleoside triphosphate hydrolases"/>
    <property type="match status" value="1"/>
</dbReference>
<evidence type="ECO:0000313" key="5">
    <source>
        <dbReference type="Proteomes" id="UP000316292"/>
    </source>
</evidence>
<evidence type="ECO:0000259" key="3">
    <source>
        <dbReference type="PROSITE" id="PS50110"/>
    </source>
</evidence>
<dbReference type="InterPro" id="IPR002586">
    <property type="entry name" value="CobQ/CobB/MinD/ParA_Nub-bd_dom"/>
</dbReference>
<sequence>MTDTNSNHDGRPVQGGDPGGNGTGPITFLVILNDERDRFSTRTAIDGLPGVELVGERTELRSGLLLARQLRPRILLLDLPEKCDEALIAAGSFKLDFPDIALFLMSNTLDPQVLLKAIRAGAQEVLKKPLDKVLLQEAVERVSRSGAARSAGETRARSIISVFGPKGGVGTSTIAANLAVAFKAHFGVNSVLADFDPASGDAAHLLGLKAEHSIADVARAPRIDSPTVHMNLLHHRTGTAVLAQPEDMNKVEVVTPAQAGGMIDALSSSFDVVVIDTPHTLDEVSLELFDRSTSILIVLELSVPGIRAARRALDVFERLRYTAVPDRVKMIVNRYSRSRALISLDELAEALQSRAYQTIENDYQRIFTSVNSGRPLCLDDPETPAARDLITLAGKLIGREAPAAVAGARRGLFGRMAPR</sequence>
<dbReference type="PROSITE" id="PS50110">
    <property type="entry name" value="RESPONSE_REGULATORY"/>
    <property type="match status" value="1"/>
</dbReference>
<dbReference type="InterPro" id="IPR011006">
    <property type="entry name" value="CheY-like_superfamily"/>
</dbReference>
<dbReference type="GO" id="GO:0005524">
    <property type="term" value="F:ATP binding"/>
    <property type="evidence" value="ECO:0007669"/>
    <property type="project" value="TreeGrafter"/>
</dbReference>
<comment type="caution">
    <text evidence="4">The sequence shown here is derived from an EMBL/GenBank/DDBJ whole genome shotgun (WGS) entry which is preliminary data.</text>
</comment>
<feature type="compositionally biased region" description="Basic and acidic residues" evidence="2">
    <location>
        <begin position="1"/>
        <end position="11"/>
    </location>
</feature>
<dbReference type="PANTHER" id="PTHR43384:SF13">
    <property type="entry name" value="SLR0110 PROTEIN"/>
    <property type="match status" value="1"/>
</dbReference>
<dbReference type="SUPFAM" id="SSF52172">
    <property type="entry name" value="CheY-like"/>
    <property type="match status" value="1"/>
</dbReference>
<dbReference type="GO" id="GO:0009898">
    <property type="term" value="C:cytoplasmic side of plasma membrane"/>
    <property type="evidence" value="ECO:0007669"/>
    <property type="project" value="TreeGrafter"/>
</dbReference>
<accession>A0A538SJF9</accession>
<dbReference type="Gene3D" id="3.40.50.2300">
    <property type="match status" value="1"/>
</dbReference>
<evidence type="ECO:0000256" key="2">
    <source>
        <dbReference type="SAM" id="MobiDB-lite"/>
    </source>
</evidence>
<organism evidence="4 5">
    <name type="scientific">Eiseniibacteriota bacterium</name>
    <dbReference type="NCBI Taxonomy" id="2212470"/>
    <lineage>
        <taxon>Bacteria</taxon>
        <taxon>Candidatus Eiseniibacteriota</taxon>
    </lineage>
</organism>
<dbReference type="EMBL" id="VBOR01000008">
    <property type="protein sequence ID" value="TMQ51492.1"/>
    <property type="molecule type" value="Genomic_DNA"/>
</dbReference>
<dbReference type="Proteomes" id="UP000316292">
    <property type="component" value="Unassembled WGS sequence"/>
</dbReference>
<feature type="modified residue" description="4-aspartylphosphate" evidence="1">
    <location>
        <position position="78"/>
    </location>
</feature>
<dbReference type="GO" id="GO:0005829">
    <property type="term" value="C:cytosol"/>
    <property type="evidence" value="ECO:0007669"/>
    <property type="project" value="TreeGrafter"/>
</dbReference>
<dbReference type="InterPro" id="IPR050625">
    <property type="entry name" value="ParA/MinD_ATPase"/>
</dbReference>
<dbReference type="InterPro" id="IPR027417">
    <property type="entry name" value="P-loop_NTPase"/>
</dbReference>
<protein>
    <submittedName>
        <fullName evidence="4">MinD/ParA family protein</fullName>
    </submittedName>
</protein>
<name>A0A538SJF9_UNCEI</name>
<gene>
    <name evidence="4" type="ORF">E6K71_00315</name>
</gene>